<protein>
    <recommendedName>
        <fullName evidence="2">J domain-containing protein</fullName>
    </recommendedName>
</protein>
<evidence type="ECO:0000256" key="1">
    <source>
        <dbReference type="ARBA" id="ARBA00022553"/>
    </source>
</evidence>
<accession>A0AAV5SPX5</accession>
<reference evidence="3" key="1">
    <citation type="submission" date="2023-10" db="EMBL/GenBank/DDBJ databases">
        <title>Genome assembly of Pristionchus species.</title>
        <authorList>
            <person name="Yoshida K."/>
            <person name="Sommer R.J."/>
        </authorList>
    </citation>
    <scope>NUCLEOTIDE SEQUENCE</scope>
    <source>
        <strain evidence="3">RS0144</strain>
    </source>
</reference>
<sequence>LCNYIQSISMGLLDDCEAHFGTRDLYEVLHVEKSIDAKKLKKSYYSQSLKWHPDRYSAGDADETKKQTATEKFQILSKAYEILSDKDSRDLYDECGSVGEDDGPMSEEDFERCVKMWRGQFKKVTKEDIDAFYAKYTGSEEEKEDVKVAYEKCKGDMDKIVEHVPSVDNDEERLVAIIKELIKEGELEETKKFKTSSAPKKVAARKRRAVEEAKEAEEALREIKAQEGGGDLAALILRRQGERANQATSFLAGLEEKYGGGAKKTAKKAKK</sequence>
<dbReference type="SUPFAM" id="SSF46565">
    <property type="entry name" value="Chaperone J-domain"/>
    <property type="match status" value="1"/>
</dbReference>
<dbReference type="EMBL" id="BTSX01000002">
    <property type="protein sequence ID" value="GMS85246.1"/>
    <property type="molecule type" value="Genomic_DNA"/>
</dbReference>
<dbReference type="PANTHER" id="PTHR44144:SF1">
    <property type="entry name" value="DNAJ HOMOLOG SUBFAMILY C MEMBER 9"/>
    <property type="match status" value="1"/>
</dbReference>
<dbReference type="PROSITE" id="PS00636">
    <property type="entry name" value="DNAJ_1"/>
    <property type="match status" value="1"/>
</dbReference>
<dbReference type="GO" id="GO:0005634">
    <property type="term" value="C:nucleus"/>
    <property type="evidence" value="ECO:0007669"/>
    <property type="project" value="TreeGrafter"/>
</dbReference>
<dbReference type="PRINTS" id="PR00625">
    <property type="entry name" value="JDOMAIN"/>
</dbReference>
<evidence type="ECO:0000259" key="2">
    <source>
        <dbReference type="PROSITE" id="PS50076"/>
    </source>
</evidence>
<dbReference type="FunFam" id="1.10.287.110:FF:000035">
    <property type="entry name" value="DnaJ homolog subfamily C member 9"/>
    <property type="match status" value="1"/>
</dbReference>
<keyword evidence="1" id="KW-0597">Phosphoprotein</keyword>
<proteinExistence type="predicted"/>
<keyword evidence="4" id="KW-1185">Reference proteome</keyword>
<feature type="domain" description="J" evidence="2">
    <location>
        <begin position="24"/>
        <end position="96"/>
    </location>
</feature>
<dbReference type="InterPro" id="IPR018253">
    <property type="entry name" value="DnaJ_domain_CS"/>
</dbReference>
<dbReference type="InterPro" id="IPR052594">
    <property type="entry name" value="J_domain-containing_protein"/>
</dbReference>
<dbReference type="Pfam" id="PF23302">
    <property type="entry name" value="HTH_DNAJC9"/>
    <property type="match status" value="1"/>
</dbReference>
<dbReference type="InterPro" id="IPR001623">
    <property type="entry name" value="DnaJ_domain"/>
</dbReference>
<evidence type="ECO:0000313" key="3">
    <source>
        <dbReference type="EMBL" id="GMS85246.1"/>
    </source>
</evidence>
<comment type="caution">
    <text evidence="3">The sequence shown here is derived from an EMBL/GenBank/DDBJ whole genome shotgun (WGS) entry which is preliminary data.</text>
</comment>
<dbReference type="InterPro" id="IPR056453">
    <property type="entry name" value="HTH_DNAJC9"/>
</dbReference>
<gene>
    <name evidence="3" type="ORF">PENTCL1PPCAC_7421</name>
</gene>
<dbReference type="Gene3D" id="1.10.287.110">
    <property type="entry name" value="DnaJ domain"/>
    <property type="match status" value="1"/>
</dbReference>
<evidence type="ECO:0000313" key="4">
    <source>
        <dbReference type="Proteomes" id="UP001432027"/>
    </source>
</evidence>
<dbReference type="Pfam" id="PF00226">
    <property type="entry name" value="DnaJ"/>
    <property type="match status" value="1"/>
</dbReference>
<dbReference type="GO" id="GO:0031072">
    <property type="term" value="F:heat shock protein binding"/>
    <property type="evidence" value="ECO:0007669"/>
    <property type="project" value="TreeGrafter"/>
</dbReference>
<organism evidence="3 4">
    <name type="scientific">Pristionchus entomophagus</name>
    <dbReference type="NCBI Taxonomy" id="358040"/>
    <lineage>
        <taxon>Eukaryota</taxon>
        <taxon>Metazoa</taxon>
        <taxon>Ecdysozoa</taxon>
        <taxon>Nematoda</taxon>
        <taxon>Chromadorea</taxon>
        <taxon>Rhabditida</taxon>
        <taxon>Rhabditina</taxon>
        <taxon>Diplogasteromorpha</taxon>
        <taxon>Diplogasteroidea</taxon>
        <taxon>Neodiplogasteridae</taxon>
        <taxon>Pristionchus</taxon>
    </lineage>
</organism>
<name>A0AAV5SPX5_9BILA</name>
<dbReference type="Proteomes" id="UP001432027">
    <property type="component" value="Unassembled WGS sequence"/>
</dbReference>
<dbReference type="AlphaFoldDB" id="A0AAV5SPX5"/>
<dbReference type="CDD" id="cd06257">
    <property type="entry name" value="DnaJ"/>
    <property type="match status" value="1"/>
</dbReference>
<dbReference type="GO" id="GO:0005737">
    <property type="term" value="C:cytoplasm"/>
    <property type="evidence" value="ECO:0007669"/>
    <property type="project" value="TreeGrafter"/>
</dbReference>
<dbReference type="InterPro" id="IPR036869">
    <property type="entry name" value="J_dom_sf"/>
</dbReference>
<dbReference type="SMART" id="SM00271">
    <property type="entry name" value="DnaJ"/>
    <property type="match status" value="1"/>
</dbReference>
<dbReference type="PROSITE" id="PS50076">
    <property type="entry name" value="DNAJ_2"/>
    <property type="match status" value="1"/>
</dbReference>
<feature type="non-terminal residue" evidence="3">
    <location>
        <position position="1"/>
    </location>
</feature>
<dbReference type="PANTHER" id="PTHR44144">
    <property type="entry name" value="DNAJ HOMOLOG SUBFAMILY C MEMBER 9"/>
    <property type="match status" value="1"/>
</dbReference>